<dbReference type="AlphaFoldDB" id="A0A1F8BIB8"/>
<comment type="caution">
    <text evidence="2">The sequence shown here is derived from an EMBL/GenBank/DDBJ whole genome shotgun (WGS) entry which is preliminary data.</text>
</comment>
<reference evidence="2 3" key="1">
    <citation type="journal article" date="2016" name="Nat. Commun.">
        <title>Thousands of microbial genomes shed light on interconnected biogeochemical processes in an aquifer system.</title>
        <authorList>
            <person name="Anantharaman K."/>
            <person name="Brown C.T."/>
            <person name="Hug L.A."/>
            <person name="Sharon I."/>
            <person name="Castelle C.J."/>
            <person name="Probst A.J."/>
            <person name="Thomas B.C."/>
            <person name="Singh A."/>
            <person name="Wilkins M.J."/>
            <person name="Karaoz U."/>
            <person name="Brodie E.L."/>
            <person name="Williams K.H."/>
            <person name="Hubbard S.S."/>
            <person name="Banfield J.F."/>
        </authorList>
    </citation>
    <scope>NUCLEOTIDE SEQUENCE [LARGE SCALE GENOMIC DNA]</scope>
</reference>
<organism evidence="2 3">
    <name type="scientific">Candidatus Woesebacteria bacterium RIFCSPLOWO2_01_FULL_39_25</name>
    <dbReference type="NCBI Taxonomy" id="1802521"/>
    <lineage>
        <taxon>Bacteria</taxon>
        <taxon>Candidatus Woeseibacteriota</taxon>
    </lineage>
</organism>
<feature type="compositionally biased region" description="Low complexity" evidence="1">
    <location>
        <begin position="1"/>
        <end position="21"/>
    </location>
</feature>
<sequence length="330" mass="35564">QNATIIINPTNPTITGRVTPTPTRPPNVSPTPRPSVTSPPDGLPYRAFSNDSYWNTPMPINAPIDSRSAVYIADSQNSSHTQNYLRFTAAPGTSQGFGQPIYWASPSDKLYTISDGNLTVQVHIPRGAAPASGSDGQITIYDQSTNQVVGMSGASYNSSSDTWHVSGSIDRYMLNSNGLDRRVSGSNSNNNYGHRGITTAVRAVRLDEVQAGVIRHRLACFWWATGTQTVNHYWPMAGDEGSKGGIVPEGIVIRIKPSVNLASRGLSAPALVIAKALQDYGCMIGDNSGSGNRLKLELNEAAWRNIGLTYDALAPIPWSDWEFIQGGYNP</sequence>
<accession>A0A1F8BIB8</accession>
<evidence type="ECO:0000256" key="1">
    <source>
        <dbReference type="SAM" id="MobiDB-lite"/>
    </source>
</evidence>
<dbReference type="STRING" id="1802521.A2893_01870"/>
<dbReference type="EMBL" id="MGHH01000015">
    <property type="protein sequence ID" value="OGM63710.1"/>
    <property type="molecule type" value="Genomic_DNA"/>
</dbReference>
<evidence type="ECO:0000313" key="3">
    <source>
        <dbReference type="Proteomes" id="UP000176725"/>
    </source>
</evidence>
<dbReference type="Proteomes" id="UP000176725">
    <property type="component" value="Unassembled WGS sequence"/>
</dbReference>
<gene>
    <name evidence="2" type="ORF">A2893_01870</name>
</gene>
<name>A0A1F8BIB8_9BACT</name>
<feature type="region of interest" description="Disordered" evidence="1">
    <location>
        <begin position="1"/>
        <end position="44"/>
    </location>
</feature>
<evidence type="ECO:0000313" key="2">
    <source>
        <dbReference type="EMBL" id="OGM63710.1"/>
    </source>
</evidence>
<protein>
    <submittedName>
        <fullName evidence="2">Uncharacterized protein</fullName>
    </submittedName>
</protein>
<feature type="non-terminal residue" evidence="2">
    <location>
        <position position="1"/>
    </location>
</feature>
<proteinExistence type="predicted"/>
<feature type="compositionally biased region" description="Pro residues" evidence="1">
    <location>
        <begin position="22"/>
        <end position="33"/>
    </location>
</feature>